<evidence type="ECO:0000256" key="4">
    <source>
        <dbReference type="PROSITE-ProRule" id="PRU00192"/>
    </source>
</evidence>
<gene>
    <name evidence="7" type="primary">100633328</name>
</gene>
<dbReference type="InParanoid" id="A0A1X7VVC6"/>
<dbReference type="Pfam" id="PF00017">
    <property type="entry name" value="SH2"/>
    <property type="match status" value="1"/>
</dbReference>
<dbReference type="Proteomes" id="UP000007879">
    <property type="component" value="Unassembled WGS sequence"/>
</dbReference>
<dbReference type="SUPFAM" id="SSF55550">
    <property type="entry name" value="SH2 domain"/>
    <property type="match status" value="1"/>
</dbReference>
<dbReference type="Gene3D" id="2.30.30.40">
    <property type="entry name" value="SH3 Domains"/>
    <property type="match status" value="2"/>
</dbReference>
<dbReference type="PRINTS" id="PR00452">
    <property type="entry name" value="SH3DOMAIN"/>
</dbReference>
<dbReference type="AlphaFoldDB" id="A0A1X7VVC6"/>
<dbReference type="PRINTS" id="PR00401">
    <property type="entry name" value="SH2DOMAIN"/>
</dbReference>
<evidence type="ECO:0000256" key="2">
    <source>
        <dbReference type="ARBA" id="ARBA00022999"/>
    </source>
</evidence>
<dbReference type="CDD" id="cd09941">
    <property type="entry name" value="SH2_Grb2_like"/>
    <property type="match status" value="1"/>
</dbReference>
<dbReference type="InterPro" id="IPR001452">
    <property type="entry name" value="SH3_domain"/>
</dbReference>
<dbReference type="PROSITE" id="PS50002">
    <property type="entry name" value="SH3"/>
    <property type="match status" value="2"/>
</dbReference>
<evidence type="ECO:0000259" key="5">
    <source>
        <dbReference type="PROSITE" id="PS50001"/>
    </source>
</evidence>
<evidence type="ECO:0000313" key="8">
    <source>
        <dbReference type="Proteomes" id="UP000007879"/>
    </source>
</evidence>
<protein>
    <recommendedName>
        <fullName evidence="9">Growth factor receptor-bound protein 2</fullName>
    </recommendedName>
</protein>
<name>A0A1X7VVC6_AMPQE</name>
<accession>A0A1X7VVC6</accession>
<dbReference type="SUPFAM" id="SSF50044">
    <property type="entry name" value="SH3-domain"/>
    <property type="match status" value="2"/>
</dbReference>
<evidence type="ECO:0008006" key="9">
    <source>
        <dbReference type="Google" id="ProtNLM"/>
    </source>
</evidence>
<feature type="domain" description="SH3" evidence="6">
    <location>
        <begin position="1"/>
        <end position="58"/>
    </location>
</feature>
<dbReference type="EnsemblMetazoa" id="Aqu2.1.43353_001">
    <property type="protein sequence ID" value="Aqu2.1.43353_001"/>
    <property type="gene ID" value="Aqu2.1.43353"/>
</dbReference>
<evidence type="ECO:0000313" key="7">
    <source>
        <dbReference type="EnsemblMetazoa" id="Aqu2.1.43353_001"/>
    </source>
</evidence>
<keyword evidence="8" id="KW-1185">Reference proteome</keyword>
<dbReference type="InterPro" id="IPR043539">
    <property type="entry name" value="Grb2-like"/>
</dbReference>
<dbReference type="Gene3D" id="3.30.505.10">
    <property type="entry name" value="SH2 domain"/>
    <property type="match status" value="1"/>
</dbReference>
<evidence type="ECO:0000259" key="6">
    <source>
        <dbReference type="PROSITE" id="PS50002"/>
    </source>
</evidence>
<evidence type="ECO:0000256" key="1">
    <source>
        <dbReference type="ARBA" id="ARBA00022443"/>
    </source>
</evidence>
<dbReference type="PROSITE" id="PS50001">
    <property type="entry name" value="SH2"/>
    <property type="match status" value="1"/>
</dbReference>
<dbReference type="Pfam" id="PF00018">
    <property type="entry name" value="SH3_1"/>
    <property type="match status" value="2"/>
</dbReference>
<evidence type="ECO:0000256" key="3">
    <source>
        <dbReference type="PROSITE-ProRule" id="PRU00191"/>
    </source>
</evidence>
<dbReference type="InterPro" id="IPR000980">
    <property type="entry name" value="SH2"/>
</dbReference>
<dbReference type="InterPro" id="IPR036860">
    <property type="entry name" value="SH2_dom_sf"/>
</dbReference>
<reference evidence="7" key="2">
    <citation type="submission" date="2017-05" db="UniProtKB">
        <authorList>
            <consortium name="EnsemblMetazoa"/>
        </authorList>
    </citation>
    <scope>IDENTIFICATION</scope>
</reference>
<dbReference type="PANTHER" id="PTHR46037">
    <property type="entry name" value="PROTEIN ENHANCER OF SEVENLESS 2B"/>
    <property type="match status" value="1"/>
</dbReference>
<dbReference type="InterPro" id="IPR036028">
    <property type="entry name" value="SH3-like_dom_sf"/>
</dbReference>
<keyword evidence="1 4" id="KW-0728">SH3 domain</keyword>
<dbReference type="FunCoup" id="A0A1X7VVC6">
    <property type="interactions" value="901"/>
</dbReference>
<feature type="domain" description="SH2" evidence="5">
    <location>
        <begin position="60"/>
        <end position="152"/>
    </location>
</feature>
<dbReference type="KEGG" id="aqu:100633328"/>
<keyword evidence="2 3" id="KW-0727">SH2 domain</keyword>
<dbReference type="OrthoDB" id="10255964at2759"/>
<dbReference type="CDD" id="cd11804">
    <property type="entry name" value="SH3_GRB2_like_N"/>
    <property type="match status" value="1"/>
</dbReference>
<reference evidence="8" key="1">
    <citation type="journal article" date="2010" name="Nature">
        <title>The Amphimedon queenslandica genome and the evolution of animal complexity.</title>
        <authorList>
            <person name="Srivastava M."/>
            <person name="Simakov O."/>
            <person name="Chapman J."/>
            <person name="Fahey B."/>
            <person name="Gauthier M.E."/>
            <person name="Mitros T."/>
            <person name="Richards G.S."/>
            <person name="Conaco C."/>
            <person name="Dacre M."/>
            <person name="Hellsten U."/>
            <person name="Larroux C."/>
            <person name="Putnam N.H."/>
            <person name="Stanke M."/>
            <person name="Adamska M."/>
            <person name="Darling A."/>
            <person name="Degnan S.M."/>
            <person name="Oakley T.H."/>
            <person name="Plachetzki D.C."/>
            <person name="Zhai Y."/>
            <person name="Adamski M."/>
            <person name="Calcino A."/>
            <person name="Cummins S.F."/>
            <person name="Goodstein D.M."/>
            <person name="Harris C."/>
            <person name="Jackson D.J."/>
            <person name="Leys S.P."/>
            <person name="Shu S."/>
            <person name="Woodcroft B.J."/>
            <person name="Vervoort M."/>
            <person name="Kosik K.S."/>
            <person name="Manning G."/>
            <person name="Degnan B.M."/>
            <person name="Rokhsar D.S."/>
        </authorList>
    </citation>
    <scope>NUCLEOTIDE SEQUENCE [LARGE SCALE GENOMIC DNA]</scope>
</reference>
<feature type="domain" description="SH3" evidence="6">
    <location>
        <begin position="149"/>
        <end position="210"/>
    </location>
</feature>
<dbReference type="SMART" id="SM00326">
    <property type="entry name" value="SH3"/>
    <property type="match status" value="2"/>
</dbReference>
<dbReference type="SMART" id="SM00252">
    <property type="entry name" value="SH2"/>
    <property type="match status" value="1"/>
</dbReference>
<dbReference type="STRING" id="400682.A0A1X7VVC6"/>
<organism evidence="7">
    <name type="scientific">Amphimedon queenslandica</name>
    <name type="common">Sponge</name>
    <dbReference type="NCBI Taxonomy" id="400682"/>
    <lineage>
        <taxon>Eukaryota</taxon>
        <taxon>Metazoa</taxon>
        <taxon>Porifera</taxon>
        <taxon>Demospongiae</taxon>
        <taxon>Heteroscleromorpha</taxon>
        <taxon>Haplosclerida</taxon>
        <taxon>Niphatidae</taxon>
        <taxon>Amphimedon</taxon>
    </lineage>
</organism>
<sequence length="210" mass="23997">MEAVGMYDFQATSEDELSFGKGQIVKILSTDEDPNWYKAEKDGREGLIPKNYVQLNTVDWYQGKMSRAKAEDLLKNQKFDGAFLVRDSESSPGDFSLSVKFQDSVQHFKVLRDGAGKYFLWLVKFSSLNEMIKYHKTSSVSRGQKIFLREPETVIAKFDFQPQEQGELGLTKGDEVVVLDKSDANWWKGRNKRTNEEGLFPVPYVAVKDS</sequence>
<proteinExistence type="predicted"/>
<dbReference type="EnsemblMetazoa" id="XM_003382800.3">
    <property type="protein sequence ID" value="XP_003382848.1"/>
    <property type="gene ID" value="LOC100633328"/>
</dbReference>